<feature type="domain" description="SAM-dependent MTase RsmB/NOP-type" evidence="8">
    <location>
        <begin position="48"/>
        <end position="473"/>
    </location>
</feature>
<keyword evidence="3 5" id="KW-0949">S-adenosyl-L-methionine</keyword>
<evidence type="ECO:0000256" key="7">
    <source>
        <dbReference type="SAM" id="MobiDB-lite"/>
    </source>
</evidence>
<feature type="binding site" evidence="5">
    <location>
        <position position="164"/>
    </location>
    <ligand>
        <name>S-adenosyl-L-methionine</name>
        <dbReference type="ChEBI" id="CHEBI:59789"/>
    </ligand>
</feature>
<evidence type="ECO:0000256" key="3">
    <source>
        <dbReference type="ARBA" id="ARBA00022691"/>
    </source>
</evidence>
<dbReference type="GeneID" id="7826314"/>
<evidence type="ECO:0000256" key="5">
    <source>
        <dbReference type="PROSITE-ProRule" id="PRU01023"/>
    </source>
</evidence>
<dbReference type="PANTHER" id="PTHR22807:SF16">
    <property type="entry name" value="SAM-DEPENDENT MTASE RSMB_NOP-TYPE DOMAIN-CONTAINING PROTEIN"/>
    <property type="match status" value="1"/>
</dbReference>
<dbReference type="Gene3D" id="3.40.50.150">
    <property type="entry name" value="Vaccinia Virus protein VP39"/>
    <property type="match status" value="1"/>
</dbReference>
<dbReference type="PRINTS" id="PR02010">
    <property type="entry name" value="RCMT9"/>
</dbReference>
<organism evidence="9 10">
    <name type="scientific">Tetrahymena thermophila (strain SB210)</name>
    <dbReference type="NCBI Taxonomy" id="312017"/>
    <lineage>
        <taxon>Eukaryota</taxon>
        <taxon>Sar</taxon>
        <taxon>Alveolata</taxon>
        <taxon>Ciliophora</taxon>
        <taxon>Intramacronucleata</taxon>
        <taxon>Oligohymenophorea</taxon>
        <taxon>Hymenostomatida</taxon>
        <taxon>Tetrahymenina</taxon>
        <taxon>Tetrahymenidae</taxon>
        <taxon>Tetrahymena</taxon>
    </lineage>
</organism>
<dbReference type="KEGG" id="tet:TTHERM_00685920"/>
<dbReference type="OrthoDB" id="427002at2759"/>
<dbReference type="InParanoid" id="I7M457"/>
<dbReference type="Pfam" id="PF01189">
    <property type="entry name" value="Methyltr_RsmB-F"/>
    <property type="match status" value="2"/>
</dbReference>
<proteinExistence type="inferred from homology"/>
<dbReference type="PROSITE" id="PS51686">
    <property type="entry name" value="SAM_MT_RSMB_NOP"/>
    <property type="match status" value="1"/>
</dbReference>
<name>I7M457_TETTS</name>
<feature type="active site" description="Nucleophile" evidence="5">
    <location>
        <position position="406"/>
    </location>
</feature>
<dbReference type="PANTHER" id="PTHR22807">
    <property type="entry name" value="NOP2 YEAST -RELATED NOL1/NOP2/FMU SUN DOMAIN-CONTAINING"/>
    <property type="match status" value="1"/>
</dbReference>
<comment type="caution">
    <text evidence="5">Lacks conserved residue(s) required for the propagation of feature annotation.</text>
</comment>
<dbReference type="PRINTS" id="PR02008">
    <property type="entry name" value="RCMTFAMILY"/>
</dbReference>
<dbReference type="GO" id="GO:0003723">
    <property type="term" value="F:RNA binding"/>
    <property type="evidence" value="ECO:0007669"/>
    <property type="project" value="UniProtKB-UniRule"/>
</dbReference>
<evidence type="ECO:0000313" key="10">
    <source>
        <dbReference type="Proteomes" id="UP000009168"/>
    </source>
</evidence>
<dbReference type="Proteomes" id="UP000009168">
    <property type="component" value="Unassembled WGS sequence"/>
</dbReference>
<feature type="binding site" evidence="5">
    <location>
        <position position="208"/>
    </location>
    <ligand>
        <name>S-adenosyl-L-methionine</name>
        <dbReference type="ChEBI" id="CHEBI:59789"/>
    </ligand>
</feature>
<keyword evidence="6" id="KW-0175">Coiled coil</keyword>
<dbReference type="HOGENOM" id="CLU_550459_0_0_1"/>
<dbReference type="OMA" id="KYEKWGW"/>
<dbReference type="EMBL" id="GG662435">
    <property type="protein sequence ID" value="EAS04949.1"/>
    <property type="molecule type" value="Genomic_DNA"/>
</dbReference>
<accession>I7M457</accession>
<dbReference type="InterPro" id="IPR023267">
    <property type="entry name" value="RCMT"/>
</dbReference>
<dbReference type="InterPro" id="IPR049560">
    <property type="entry name" value="MeTrfase_RsmB-F_NOP2_cat"/>
</dbReference>
<comment type="similarity">
    <text evidence="5">Belongs to the class I-like SAM-binding methyltransferase superfamily. RsmB/NOP family.</text>
</comment>
<dbReference type="InterPro" id="IPR001678">
    <property type="entry name" value="MeTrfase_RsmB-F_NOP2_dom"/>
</dbReference>
<feature type="region of interest" description="Disordered" evidence="7">
    <location>
        <begin position="1"/>
        <end position="26"/>
    </location>
</feature>
<feature type="binding site" evidence="5">
    <location>
        <position position="192"/>
    </location>
    <ligand>
        <name>S-adenosyl-L-methionine</name>
        <dbReference type="ChEBI" id="CHEBI:59789"/>
    </ligand>
</feature>
<dbReference type="SUPFAM" id="SSF53335">
    <property type="entry name" value="S-adenosyl-L-methionine-dependent methyltransferases"/>
    <property type="match status" value="1"/>
</dbReference>
<evidence type="ECO:0000256" key="6">
    <source>
        <dbReference type="SAM" id="Coils"/>
    </source>
</evidence>
<keyword evidence="10" id="KW-1185">Reference proteome</keyword>
<keyword evidence="2 5" id="KW-0808">Transferase</keyword>
<protein>
    <submittedName>
        <fullName evidence="9">NOL1/NOP2/sun family protein</fullName>
    </submittedName>
</protein>
<dbReference type="GO" id="GO:0001510">
    <property type="term" value="P:RNA methylation"/>
    <property type="evidence" value="ECO:0007669"/>
    <property type="project" value="InterPro"/>
</dbReference>
<keyword evidence="1 5" id="KW-0489">Methyltransferase</keyword>
<evidence type="ECO:0000259" key="8">
    <source>
        <dbReference type="PROSITE" id="PS51686"/>
    </source>
</evidence>
<dbReference type="AlphaFoldDB" id="I7M457"/>
<dbReference type="RefSeq" id="XP_001025194.1">
    <property type="nucleotide sequence ID" value="XM_001025194.1"/>
</dbReference>
<dbReference type="eggNOG" id="KOG2198">
    <property type="taxonomic scope" value="Eukaryota"/>
</dbReference>
<evidence type="ECO:0000256" key="1">
    <source>
        <dbReference type="ARBA" id="ARBA00022603"/>
    </source>
</evidence>
<reference evidence="10" key="1">
    <citation type="journal article" date="2006" name="PLoS Biol.">
        <title>Macronuclear genome sequence of the ciliate Tetrahymena thermophila, a model eukaryote.</title>
        <authorList>
            <person name="Eisen J.A."/>
            <person name="Coyne R.S."/>
            <person name="Wu M."/>
            <person name="Wu D."/>
            <person name="Thiagarajan M."/>
            <person name="Wortman J.R."/>
            <person name="Badger J.H."/>
            <person name="Ren Q."/>
            <person name="Amedeo P."/>
            <person name="Jones K.M."/>
            <person name="Tallon L.J."/>
            <person name="Delcher A.L."/>
            <person name="Salzberg S.L."/>
            <person name="Silva J.C."/>
            <person name="Haas B.J."/>
            <person name="Majoros W.H."/>
            <person name="Farzad M."/>
            <person name="Carlton J.M."/>
            <person name="Smith R.K. Jr."/>
            <person name="Garg J."/>
            <person name="Pearlman R.E."/>
            <person name="Karrer K.M."/>
            <person name="Sun L."/>
            <person name="Manning G."/>
            <person name="Elde N.C."/>
            <person name="Turkewitz A.P."/>
            <person name="Asai D.J."/>
            <person name="Wilkes D.E."/>
            <person name="Wang Y."/>
            <person name="Cai H."/>
            <person name="Collins K."/>
            <person name="Stewart B.A."/>
            <person name="Lee S.R."/>
            <person name="Wilamowska K."/>
            <person name="Weinberg Z."/>
            <person name="Ruzzo W.L."/>
            <person name="Wloga D."/>
            <person name="Gaertig J."/>
            <person name="Frankel J."/>
            <person name="Tsao C.-C."/>
            <person name="Gorovsky M.A."/>
            <person name="Keeling P.J."/>
            <person name="Waller R.F."/>
            <person name="Patron N.J."/>
            <person name="Cherry J.M."/>
            <person name="Stover N.A."/>
            <person name="Krieger C.J."/>
            <person name="del Toro C."/>
            <person name="Ryder H.F."/>
            <person name="Williamson S.C."/>
            <person name="Barbeau R.A."/>
            <person name="Hamilton E.P."/>
            <person name="Orias E."/>
        </authorList>
    </citation>
    <scope>NUCLEOTIDE SEQUENCE [LARGE SCALE GENOMIC DNA]</scope>
    <source>
        <strain evidence="10">SB210</strain>
    </source>
</reference>
<keyword evidence="4 5" id="KW-0694">RNA-binding</keyword>
<dbReference type="GO" id="GO:0008173">
    <property type="term" value="F:RNA methyltransferase activity"/>
    <property type="evidence" value="ECO:0007669"/>
    <property type="project" value="InterPro"/>
</dbReference>
<dbReference type="InterPro" id="IPR029063">
    <property type="entry name" value="SAM-dependent_MTases_sf"/>
</dbReference>
<feature type="compositionally biased region" description="Basic and acidic residues" evidence="7">
    <location>
        <begin position="17"/>
        <end position="26"/>
    </location>
</feature>
<evidence type="ECO:0000256" key="4">
    <source>
        <dbReference type="ARBA" id="ARBA00022884"/>
    </source>
</evidence>
<feature type="compositionally biased region" description="Polar residues" evidence="7">
    <location>
        <begin position="1"/>
        <end position="13"/>
    </location>
</feature>
<evidence type="ECO:0000256" key="2">
    <source>
        <dbReference type="ARBA" id="ARBA00022679"/>
    </source>
</evidence>
<feature type="coiled-coil region" evidence="6">
    <location>
        <begin position="224"/>
        <end position="298"/>
    </location>
</feature>
<dbReference type="InterPro" id="IPR023269">
    <property type="entry name" value="RCMT_subfamily_9"/>
</dbReference>
<dbReference type="STRING" id="312017.I7M457"/>
<sequence>MDPSQRTSENSLVQNEQKNEEQDKEQKNKNILDLLPSTFTQFLKDNNINLEYFQEIENFPRYIRLKPDIKVSIEELKKDLGTDDVQKIDYLCNFYSIPENVKIVNSKYYSQGLLYGIDLSSAAVIKSLDPQKGEKVLDLCCCPGMKLCNIADIIGAEGKAFGVDINETRLNTCRSIVKKYKLDHIIKLELADGTTYNKESQFDRVLVDAECTHDGSLKHLAKFIKNQKAVIEDMQNNAKETIDNNEQNLDKKQNNLDFKSSNNKDAENPSCQLDDDQVESLNQTADKQVEQNNTCNQEETNQSVDTLDSQIKENQKVPQLQKDKKQGTEKKISNRELKRRKKQIEKNNSNIYTQKKVKKNEWSMEDFQERVLDPIKLQNIVDLQKKLLTNGFKLCKEGGYIVYSTCSFARNQNEDVVEWFLNEFKDQVESIHPFNNDVSNMPACKPGFIQNTVRFDPFVSKSGGMFVSKFIKKQKQLQN</sequence>
<gene>
    <name evidence="9" type="ORF">TTHERM_00685920</name>
</gene>
<evidence type="ECO:0000313" key="9">
    <source>
        <dbReference type="EMBL" id="EAS04949.1"/>
    </source>
</evidence>